<proteinExistence type="predicted"/>
<protein>
    <submittedName>
        <fullName evidence="1">Uncharacterized protein</fullName>
    </submittedName>
</protein>
<sequence length="129" mass="13603">MNGTLWDAAITTLLVAQYPHPLPARRENKEMLVTAYQGAPLTDGNTWEFSSVSDKSKQSCECGAVGLLPERADVGVGAALPFSASRRALPSACRTCICLCRPTTVPLALGGVLADAIKETAVTTSHTNE</sequence>
<dbReference type="Proteomes" id="UP000324222">
    <property type="component" value="Unassembled WGS sequence"/>
</dbReference>
<keyword evidence="2" id="KW-1185">Reference proteome</keyword>
<evidence type="ECO:0000313" key="2">
    <source>
        <dbReference type="Proteomes" id="UP000324222"/>
    </source>
</evidence>
<accession>A0A5B7FE15</accession>
<name>A0A5B7FE15_PORTR</name>
<organism evidence="1 2">
    <name type="scientific">Portunus trituberculatus</name>
    <name type="common">Swimming crab</name>
    <name type="synonym">Neptunus trituberculatus</name>
    <dbReference type="NCBI Taxonomy" id="210409"/>
    <lineage>
        <taxon>Eukaryota</taxon>
        <taxon>Metazoa</taxon>
        <taxon>Ecdysozoa</taxon>
        <taxon>Arthropoda</taxon>
        <taxon>Crustacea</taxon>
        <taxon>Multicrustacea</taxon>
        <taxon>Malacostraca</taxon>
        <taxon>Eumalacostraca</taxon>
        <taxon>Eucarida</taxon>
        <taxon>Decapoda</taxon>
        <taxon>Pleocyemata</taxon>
        <taxon>Brachyura</taxon>
        <taxon>Eubrachyura</taxon>
        <taxon>Portunoidea</taxon>
        <taxon>Portunidae</taxon>
        <taxon>Portuninae</taxon>
        <taxon>Portunus</taxon>
    </lineage>
</organism>
<evidence type="ECO:0000313" key="1">
    <source>
        <dbReference type="EMBL" id="MPC43439.1"/>
    </source>
</evidence>
<dbReference type="AlphaFoldDB" id="A0A5B7FE15"/>
<reference evidence="1 2" key="1">
    <citation type="submission" date="2019-05" db="EMBL/GenBank/DDBJ databases">
        <title>Another draft genome of Portunus trituberculatus and its Hox gene families provides insights of decapod evolution.</title>
        <authorList>
            <person name="Jeong J.-H."/>
            <person name="Song I."/>
            <person name="Kim S."/>
            <person name="Choi T."/>
            <person name="Kim D."/>
            <person name="Ryu S."/>
            <person name="Kim W."/>
        </authorList>
    </citation>
    <scope>NUCLEOTIDE SEQUENCE [LARGE SCALE GENOMIC DNA]</scope>
    <source>
        <tissue evidence="1">Muscle</tissue>
    </source>
</reference>
<gene>
    <name evidence="1" type="ORF">E2C01_037087</name>
</gene>
<comment type="caution">
    <text evidence="1">The sequence shown here is derived from an EMBL/GenBank/DDBJ whole genome shotgun (WGS) entry which is preliminary data.</text>
</comment>
<dbReference type="EMBL" id="VSRR010005833">
    <property type="protein sequence ID" value="MPC43439.1"/>
    <property type="molecule type" value="Genomic_DNA"/>
</dbReference>